<keyword evidence="5" id="KW-0378">Hydrolase</keyword>
<feature type="domain" description="Alpha galactosidase C-terminal" evidence="7">
    <location>
        <begin position="68"/>
        <end position="147"/>
    </location>
</feature>
<dbReference type="EC" id="3.2.1.22" evidence="3"/>
<evidence type="ECO:0000256" key="5">
    <source>
        <dbReference type="ARBA" id="ARBA00022801"/>
    </source>
</evidence>
<dbReference type="SUPFAM" id="SSF51011">
    <property type="entry name" value="Glycosyl hydrolase domain"/>
    <property type="match status" value="1"/>
</dbReference>
<evidence type="ECO:0000256" key="2">
    <source>
        <dbReference type="ARBA" id="ARBA00009743"/>
    </source>
</evidence>
<dbReference type="InterPro" id="IPR013785">
    <property type="entry name" value="Aldolase_TIM"/>
</dbReference>
<protein>
    <recommendedName>
        <fullName evidence="3">alpha-galactosidase</fullName>
        <ecNumber evidence="3">3.2.1.22</ecNumber>
    </recommendedName>
</protein>
<keyword evidence="4" id="KW-0732">Signal</keyword>
<reference evidence="8 9" key="1">
    <citation type="submission" date="2020-04" db="EMBL/GenBank/DDBJ databases">
        <title>Perkinsus chesapeaki whole genome sequence.</title>
        <authorList>
            <person name="Bogema D.R."/>
        </authorList>
    </citation>
    <scope>NUCLEOTIDE SEQUENCE [LARGE SCALE GENOMIC DNA]</scope>
    <source>
        <strain evidence="8">ATCC PRA-425</strain>
    </source>
</reference>
<evidence type="ECO:0000256" key="1">
    <source>
        <dbReference type="ARBA" id="ARBA00001255"/>
    </source>
</evidence>
<evidence type="ECO:0000256" key="6">
    <source>
        <dbReference type="ARBA" id="ARBA00023295"/>
    </source>
</evidence>
<dbReference type="GO" id="GO:0004557">
    <property type="term" value="F:alpha-galactosidase activity"/>
    <property type="evidence" value="ECO:0007669"/>
    <property type="project" value="UniProtKB-EC"/>
</dbReference>
<gene>
    <name evidence="8" type="ORF">FOL47_006098</name>
</gene>
<evidence type="ECO:0000256" key="4">
    <source>
        <dbReference type="ARBA" id="ARBA00022729"/>
    </source>
</evidence>
<evidence type="ECO:0000259" key="7">
    <source>
        <dbReference type="Pfam" id="PF17801"/>
    </source>
</evidence>
<dbReference type="Pfam" id="PF17801">
    <property type="entry name" value="Melibiase_C"/>
    <property type="match status" value="1"/>
</dbReference>
<accession>A0A7J6MZ36</accession>
<dbReference type="EMBL" id="JAAPAO010000034">
    <property type="protein sequence ID" value="KAF4676460.1"/>
    <property type="molecule type" value="Genomic_DNA"/>
</dbReference>
<dbReference type="InterPro" id="IPR017853">
    <property type="entry name" value="GH"/>
</dbReference>
<comment type="similarity">
    <text evidence="2">Belongs to the glycosyl hydrolase 27 family.</text>
</comment>
<dbReference type="InterPro" id="IPR002241">
    <property type="entry name" value="Glyco_hydro_27"/>
</dbReference>
<comment type="catalytic activity">
    <reaction evidence="1">
        <text>Hydrolysis of terminal, non-reducing alpha-D-galactose residues in alpha-D-galactosides, including galactose oligosaccharides, galactomannans and galactolipids.</text>
        <dbReference type="EC" id="3.2.1.22"/>
    </reaction>
</comment>
<organism evidence="8 9">
    <name type="scientific">Perkinsus chesapeaki</name>
    <name type="common">Clam parasite</name>
    <name type="synonym">Perkinsus andrewsi</name>
    <dbReference type="NCBI Taxonomy" id="330153"/>
    <lineage>
        <taxon>Eukaryota</taxon>
        <taxon>Sar</taxon>
        <taxon>Alveolata</taxon>
        <taxon>Perkinsozoa</taxon>
        <taxon>Perkinsea</taxon>
        <taxon>Perkinsida</taxon>
        <taxon>Perkinsidae</taxon>
        <taxon>Perkinsus</taxon>
    </lineage>
</organism>
<dbReference type="OrthoDB" id="5795902at2759"/>
<dbReference type="Proteomes" id="UP000591131">
    <property type="component" value="Unassembled WGS sequence"/>
</dbReference>
<dbReference type="InterPro" id="IPR041233">
    <property type="entry name" value="Melibiase_C"/>
</dbReference>
<dbReference type="Pfam" id="PF16499">
    <property type="entry name" value="Melibiase_2"/>
    <property type="match status" value="1"/>
</dbReference>
<evidence type="ECO:0000313" key="9">
    <source>
        <dbReference type="Proteomes" id="UP000591131"/>
    </source>
</evidence>
<evidence type="ECO:0000256" key="3">
    <source>
        <dbReference type="ARBA" id="ARBA00012755"/>
    </source>
</evidence>
<sequence>MSDGSIPRYQAQMALWSIFASPLFMSNDLYNMPPGTKEILQNKEVIAVNQDPLGKMGYPVYTDKKGLKRVWIKELSPQSGITRWATVYQNFDKKIDTLKLQTDKIPGWTSQTKFKVRDLFLHKDVGDMHEASFESQVERLSVKMFILTEIKSGNLSSTSFLS</sequence>
<dbReference type="PANTHER" id="PTHR11452">
    <property type="entry name" value="ALPHA-GALACTOSIDASE/ALPHA-N-ACETYLGALACTOSAMINIDASE"/>
    <property type="match status" value="1"/>
</dbReference>
<name>A0A7J6MZ36_PERCH</name>
<dbReference type="GO" id="GO:0009311">
    <property type="term" value="P:oligosaccharide metabolic process"/>
    <property type="evidence" value="ECO:0007669"/>
    <property type="project" value="TreeGrafter"/>
</dbReference>
<keyword evidence="9" id="KW-1185">Reference proteome</keyword>
<dbReference type="GO" id="GO:0005737">
    <property type="term" value="C:cytoplasm"/>
    <property type="evidence" value="ECO:0007669"/>
    <property type="project" value="TreeGrafter"/>
</dbReference>
<evidence type="ECO:0000313" key="8">
    <source>
        <dbReference type="EMBL" id="KAF4676460.1"/>
    </source>
</evidence>
<dbReference type="SUPFAM" id="SSF51445">
    <property type="entry name" value="(Trans)glycosidases"/>
    <property type="match status" value="1"/>
</dbReference>
<dbReference type="Gene3D" id="3.20.20.70">
    <property type="entry name" value="Aldolase class I"/>
    <property type="match status" value="1"/>
</dbReference>
<dbReference type="GO" id="GO:0016139">
    <property type="term" value="P:glycoside catabolic process"/>
    <property type="evidence" value="ECO:0007669"/>
    <property type="project" value="TreeGrafter"/>
</dbReference>
<dbReference type="Gene3D" id="2.60.40.1180">
    <property type="entry name" value="Golgi alpha-mannosidase II"/>
    <property type="match status" value="1"/>
</dbReference>
<dbReference type="AlphaFoldDB" id="A0A7J6MZ36"/>
<dbReference type="PANTHER" id="PTHR11452:SF83">
    <property type="entry name" value="ALPHA-GALACTOSIDASE"/>
    <property type="match status" value="1"/>
</dbReference>
<proteinExistence type="inferred from homology"/>
<comment type="caution">
    <text evidence="8">The sequence shown here is derived from an EMBL/GenBank/DDBJ whole genome shotgun (WGS) entry which is preliminary data.</text>
</comment>
<dbReference type="InterPro" id="IPR013780">
    <property type="entry name" value="Glyco_hydro_b"/>
</dbReference>
<keyword evidence="6" id="KW-0326">Glycosidase</keyword>